<dbReference type="SUPFAM" id="SSF47413">
    <property type="entry name" value="lambda repressor-like DNA-binding domains"/>
    <property type="match status" value="1"/>
</dbReference>
<dbReference type="CDD" id="cd00093">
    <property type="entry name" value="HTH_XRE"/>
    <property type="match status" value="1"/>
</dbReference>
<accession>A0A0C1ZIW1</accession>
<dbReference type="InterPro" id="IPR010982">
    <property type="entry name" value="Lambda_DNA-bd_dom_sf"/>
</dbReference>
<dbReference type="Proteomes" id="UP000031586">
    <property type="component" value="Unassembled WGS sequence"/>
</dbReference>
<dbReference type="EMBL" id="JPRD01000015">
    <property type="protein sequence ID" value="KIF53166.1"/>
    <property type="molecule type" value="Genomic_DNA"/>
</dbReference>
<evidence type="ECO:0000259" key="1">
    <source>
        <dbReference type="PROSITE" id="PS50943"/>
    </source>
</evidence>
<reference evidence="2 3" key="1">
    <citation type="submission" date="2014-07" db="EMBL/GenBank/DDBJ databases">
        <title>Unique and conserved regions in Vibrio harveyi and related species in comparison with the shrimp pathogen Vibrio harveyi CAIM 1792.</title>
        <authorList>
            <person name="Espinoza-Valles I."/>
            <person name="Vora G."/>
            <person name="Leekitcharoenphon P."/>
            <person name="Ussery D."/>
            <person name="Hoj L."/>
            <person name="Gomez-Gil B."/>
        </authorList>
    </citation>
    <scope>NUCLEOTIDE SEQUENCE [LARGE SCALE GENOMIC DNA]</scope>
    <source>
        <strain evidence="3">CAIM 1854 / LMG 25443</strain>
    </source>
</reference>
<protein>
    <recommendedName>
        <fullName evidence="1">HTH cro/C1-type domain-containing protein</fullName>
    </recommendedName>
</protein>
<evidence type="ECO:0000313" key="2">
    <source>
        <dbReference type="EMBL" id="KIF53166.1"/>
    </source>
</evidence>
<gene>
    <name evidence="2" type="ORF">H735_09515</name>
</gene>
<comment type="caution">
    <text evidence="2">The sequence shown here is derived from an EMBL/GenBank/DDBJ whole genome shotgun (WGS) entry which is preliminary data.</text>
</comment>
<dbReference type="PROSITE" id="PS50943">
    <property type="entry name" value="HTH_CROC1"/>
    <property type="match status" value="1"/>
</dbReference>
<organism evidence="2 3">
    <name type="scientific">Vibrio owensii CAIM 1854 = LMG 25443</name>
    <dbReference type="NCBI Taxonomy" id="1229493"/>
    <lineage>
        <taxon>Bacteria</taxon>
        <taxon>Pseudomonadati</taxon>
        <taxon>Pseudomonadota</taxon>
        <taxon>Gammaproteobacteria</taxon>
        <taxon>Vibrionales</taxon>
        <taxon>Vibrionaceae</taxon>
        <taxon>Vibrio</taxon>
    </lineage>
</organism>
<dbReference type="PATRIC" id="fig|1229493.5.peg.988"/>
<sequence length="137" mass="15352">MPINKKRSYSREQIEQAYNDAGNLSGMAKILHISYPTAQSWAKELNLKLNKVGYQKAKYTLTGLQCRSAREALGLTIKGFAKNSNVSATSLGCFERGKSEVRKKTVDKILHYFMVSGVVFHNDGTWEKISSSKNLKC</sequence>
<name>A0A0C1ZIW1_9VIBR</name>
<proteinExistence type="predicted"/>
<dbReference type="GO" id="GO:0003677">
    <property type="term" value="F:DNA binding"/>
    <property type="evidence" value="ECO:0007669"/>
    <property type="project" value="InterPro"/>
</dbReference>
<dbReference type="Gene3D" id="1.10.260.40">
    <property type="entry name" value="lambda repressor-like DNA-binding domains"/>
    <property type="match status" value="1"/>
</dbReference>
<feature type="domain" description="HTH cro/C1-type" evidence="1">
    <location>
        <begin position="67"/>
        <end position="120"/>
    </location>
</feature>
<dbReference type="RefSeq" id="WP_020194347.1">
    <property type="nucleotide sequence ID" value="NZ_BAOH01000005.1"/>
</dbReference>
<dbReference type="Pfam" id="PF01381">
    <property type="entry name" value="HTH_3"/>
    <property type="match status" value="1"/>
</dbReference>
<dbReference type="InterPro" id="IPR001387">
    <property type="entry name" value="Cro/C1-type_HTH"/>
</dbReference>
<evidence type="ECO:0000313" key="3">
    <source>
        <dbReference type="Proteomes" id="UP000031586"/>
    </source>
</evidence>
<dbReference type="AlphaFoldDB" id="A0A0C1ZIW1"/>